<protein>
    <submittedName>
        <fullName evidence="2">Condensin complex subunit 2</fullName>
    </submittedName>
</protein>
<gene>
    <name evidence="2" type="primary">CAPH_5</name>
    <name evidence="2" type="ORF">CK203_041388</name>
</gene>
<dbReference type="Pfam" id="PF05786">
    <property type="entry name" value="Cnd2"/>
    <property type="match status" value="2"/>
</dbReference>
<comment type="caution">
    <text evidence="2">The sequence shown here is derived from an EMBL/GenBank/DDBJ whole genome shotgun (WGS) entry which is preliminary data.</text>
</comment>
<dbReference type="Proteomes" id="UP000288805">
    <property type="component" value="Unassembled WGS sequence"/>
</dbReference>
<organism evidence="2 3">
    <name type="scientific">Vitis vinifera</name>
    <name type="common">Grape</name>
    <dbReference type="NCBI Taxonomy" id="29760"/>
    <lineage>
        <taxon>Eukaryota</taxon>
        <taxon>Viridiplantae</taxon>
        <taxon>Streptophyta</taxon>
        <taxon>Embryophyta</taxon>
        <taxon>Tracheophyta</taxon>
        <taxon>Spermatophyta</taxon>
        <taxon>Magnoliopsida</taxon>
        <taxon>eudicotyledons</taxon>
        <taxon>Gunneridae</taxon>
        <taxon>Pentapetalae</taxon>
        <taxon>rosids</taxon>
        <taxon>Vitales</taxon>
        <taxon>Vitaceae</taxon>
        <taxon>Viteae</taxon>
        <taxon>Vitis</taxon>
    </lineage>
</organism>
<name>A0A438H6C8_VITVI</name>
<proteinExistence type="predicted"/>
<evidence type="ECO:0000313" key="3">
    <source>
        <dbReference type="Proteomes" id="UP000288805"/>
    </source>
</evidence>
<dbReference type="InterPro" id="IPR022816">
    <property type="entry name" value="Condensin_barren_su2"/>
</dbReference>
<evidence type="ECO:0000256" key="1">
    <source>
        <dbReference type="SAM" id="MobiDB-lite"/>
    </source>
</evidence>
<dbReference type="GO" id="GO:0007076">
    <property type="term" value="P:mitotic chromosome condensation"/>
    <property type="evidence" value="ECO:0007669"/>
    <property type="project" value="InterPro"/>
</dbReference>
<dbReference type="GO" id="GO:0000796">
    <property type="term" value="C:condensin complex"/>
    <property type="evidence" value="ECO:0007669"/>
    <property type="project" value="InterPro"/>
</dbReference>
<reference evidence="2 3" key="1">
    <citation type="journal article" date="2018" name="PLoS Genet.">
        <title>Population sequencing reveals clonal diversity and ancestral inbreeding in the grapevine cultivar Chardonnay.</title>
        <authorList>
            <person name="Roach M.J."/>
            <person name="Johnson D.L."/>
            <person name="Bohlmann J."/>
            <person name="van Vuuren H.J."/>
            <person name="Jones S.J."/>
            <person name="Pretorius I.S."/>
            <person name="Schmidt S.A."/>
            <person name="Borneman A.R."/>
        </authorList>
    </citation>
    <scope>NUCLEOTIDE SEQUENCE [LARGE SCALE GENOMIC DNA]</scope>
    <source>
        <strain evidence="3">cv. Chardonnay</strain>
        <tissue evidence="2">Leaf</tissue>
    </source>
</reference>
<dbReference type="EMBL" id="QGNW01000273">
    <property type="protein sequence ID" value="RVW79857.1"/>
    <property type="molecule type" value="Genomic_DNA"/>
</dbReference>
<accession>A0A438H6C8</accession>
<dbReference type="PANTHER" id="PTHR13108:SF10">
    <property type="entry name" value="CONDENSIN COMPLEX SUBUNIT 2"/>
    <property type="match status" value="1"/>
</dbReference>
<feature type="region of interest" description="Disordered" evidence="1">
    <location>
        <begin position="35"/>
        <end position="59"/>
    </location>
</feature>
<dbReference type="PANTHER" id="PTHR13108">
    <property type="entry name" value="CONDENSIN COMPLEX SUBUNIT 2"/>
    <property type="match status" value="1"/>
</dbReference>
<sequence length="479" mass="54042">MEALLLSKETIQCLEAHLLETYKILGGINSASLVNEQGGGDNNNRDDEGHSKKEPDRKISPLSTLVSSFEALNVKRFDVAFTVDPLYHQTSAQFDGVKGLLLNNLAVYGGCRVLFDSLEVPGNYEAWTFNHDNGTAVTDDGFTFGDPTIHSHYEGNDSYTSYEPDVDDRLENVATFLFQGLGFTSKKNVWAGSEDVPTESESSFTKKRPKNKKITELDISFTKYLVKEAPDVFVPLKNPKLLLLPASREPCRNTLPEDCHYQPEDLVKLFLLPKVMPDVMGLEFQRSGTTYAATPWARIKGARPACHAFQCHYTDWFRSAMDSSGEQLQLPTSLCRRWPSSSSSSSPQLVTSSLDLTCALGREEDNFRCLEKYPGRIHWLCVDGYFVQFVFSDAQEHNDDDRLPSWDNGSVFNCQYDDGYADSDVENLDILVSQPRQVKKIEVQYDKTSKQIDVHILKKTLQDLMQESIQMSEAVRLFL</sequence>
<feature type="compositionally biased region" description="Basic and acidic residues" evidence="1">
    <location>
        <begin position="43"/>
        <end position="59"/>
    </location>
</feature>
<evidence type="ECO:0000313" key="2">
    <source>
        <dbReference type="EMBL" id="RVW79857.1"/>
    </source>
</evidence>
<dbReference type="AlphaFoldDB" id="A0A438H6C8"/>